<keyword evidence="1" id="KW-0328">Glycosyltransferase</keyword>
<dbReference type="InParanoid" id="A0A317ZFY7"/>
<keyword evidence="2" id="KW-0808">Transferase</keyword>
<evidence type="ECO:0008006" key="5">
    <source>
        <dbReference type="Google" id="ProtNLM"/>
    </source>
</evidence>
<dbReference type="GO" id="GO:0008713">
    <property type="term" value="F:ADP-heptose-lipopolysaccharide heptosyltransferase activity"/>
    <property type="evidence" value="ECO:0007669"/>
    <property type="project" value="TreeGrafter"/>
</dbReference>
<proteinExistence type="predicted"/>
<dbReference type="Proteomes" id="UP000247099">
    <property type="component" value="Unassembled WGS sequence"/>
</dbReference>
<sequence length="319" mass="35168">MRRILIIKPSSMGDIIHGLLVAEAIHAQLPDVSIDWVVRREFAPLVDAARVVDRSLIFERDGGLKSFLRLIREIRETRYDVVLDMQGLARSGLLTFFAKSARKIGRSDAREGAGFFYREKTALSLPGQPMHAVKILSGFLDVLGLKPDLSQAIRFHPTTSKVDLPPVREGQRRVVVFPESRRAEKNWSGYERLTREFLDAPGIGQVLWCGHVAYAPKRAISDPGFINLTAKTGIDDLPGILETADCVVSNDSGPMHLAAAQKRPLVALFGPTSPERFGPYPVQTSIQRIIAPEGGDLTKIDVSEVRRAVAEVLEAVEAS</sequence>
<organism evidence="3 4">
    <name type="scientific">Coraliomargarita sinensis</name>
    <dbReference type="NCBI Taxonomy" id="2174842"/>
    <lineage>
        <taxon>Bacteria</taxon>
        <taxon>Pseudomonadati</taxon>
        <taxon>Verrucomicrobiota</taxon>
        <taxon>Opitutia</taxon>
        <taxon>Puniceicoccales</taxon>
        <taxon>Coraliomargaritaceae</taxon>
        <taxon>Coraliomargarita</taxon>
    </lineage>
</organism>
<dbReference type="Pfam" id="PF01075">
    <property type="entry name" value="Glyco_transf_9"/>
    <property type="match status" value="1"/>
</dbReference>
<dbReference type="InterPro" id="IPR051199">
    <property type="entry name" value="LPS_LOS_Heptosyltrfase"/>
</dbReference>
<dbReference type="SUPFAM" id="SSF53756">
    <property type="entry name" value="UDP-Glycosyltransferase/glycogen phosphorylase"/>
    <property type="match status" value="1"/>
</dbReference>
<dbReference type="PANTHER" id="PTHR30160">
    <property type="entry name" value="TETRAACYLDISACCHARIDE 4'-KINASE-RELATED"/>
    <property type="match status" value="1"/>
</dbReference>
<dbReference type="AlphaFoldDB" id="A0A317ZFY7"/>
<dbReference type="FunCoup" id="A0A317ZFY7">
    <property type="interactions" value="151"/>
</dbReference>
<dbReference type="PANTHER" id="PTHR30160:SF1">
    <property type="entry name" value="LIPOPOLYSACCHARIDE 1,2-N-ACETYLGLUCOSAMINETRANSFERASE-RELATED"/>
    <property type="match status" value="1"/>
</dbReference>
<keyword evidence="4" id="KW-1185">Reference proteome</keyword>
<evidence type="ECO:0000256" key="1">
    <source>
        <dbReference type="ARBA" id="ARBA00022676"/>
    </source>
</evidence>
<dbReference type="EMBL" id="QHJQ01000012">
    <property type="protein sequence ID" value="PXA03123.1"/>
    <property type="molecule type" value="Genomic_DNA"/>
</dbReference>
<evidence type="ECO:0000313" key="3">
    <source>
        <dbReference type="EMBL" id="PXA03123.1"/>
    </source>
</evidence>
<dbReference type="RefSeq" id="WP_110132033.1">
    <property type="nucleotide sequence ID" value="NZ_QHJQ01000012.1"/>
</dbReference>
<dbReference type="InterPro" id="IPR002201">
    <property type="entry name" value="Glyco_trans_9"/>
</dbReference>
<dbReference type="OrthoDB" id="9797795at2"/>
<reference evidence="3 4" key="1">
    <citation type="submission" date="2018-05" db="EMBL/GenBank/DDBJ databases">
        <title>Coraliomargarita sinensis sp. nov., isolated from a marine solar saltern.</title>
        <authorList>
            <person name="Zhou L.Y."/>
        </authorList>
    </citation>
    <scope>NUCLEOTIDE SEQUENCE [LARGE SCALE GENOMIC DNA]</scope>
    <source>
        <strain evidence="3 4">WN38</strain>
    </source>
</reference>
<comment type="caution">
    <text evidence="3">The sequence shown here is derived from an EMBL/GenBank/DDBJ whole genome shotgun (WGS) entry which is preliminary data.</text>
</comment>
<name>A0A317ZFY7_9BACT</name>
<accession>A0A317ZFY7</accession>
<dbReference type="Gene3D" id="3.40.50.2000">
    <property type="entry name" value="Glycogen Phosphorylase B"/>
    <property type="match status" value="2"/>
</dbReference>
<gene>
    <name evidence="3" type="ORF">DDZ13_13730</name>
</gene>
<dbReference type="GO" id="GO:0009244">
    <property type="term" value="P:lipopolysaccharide core region biosynthetic process"/>
    <property type="evidence" value="ECO:0007669"/>
    <property type="project" value="TreeGrafter"/>
</dbReference>
<evidence type="ECO:0000313" key="4">
    <source>
        <dbReference type="Proteomes" id="UP000247099"/>
    </source>
</evidence>
<dbReference type="GO" id="GO:0005829">
    <property type="term" value="C:cytosol"/>
    <property type="evidence" value="ECO:0007669"/>
    <property type="project" value="TreeGrafter"/>
</dbReference>
<evidence type="ECO:0000256" key="2">
    <source>
        <dbReference type="ARBA" id="ARBA00022679"/>
    </source>
</evidence>
<protein>
    <recommendedName>
        <fullName evidence="5">Lipopolysaccharide heptosyltransferase I</fullName>
    </recommendedName>
</protein>
<dbReference type="CDD" id="cd03789">
    <property type="entry name" value="GT9_LPS_heptosyltransferase"/>
    <property type="match status" value="1"/>
</dbReference>